<organism evidence="1 2">
    <name type="scientific">Leptospira mayottensis 200901122</name>
    <dbReference type="NCBI Taxonomy" id="1193010"/>
    <lineage>
        <taxon>Bacteria</taxon>
        <taxon>Pseudomonadati</taxon>
        <taxon>Spirochaetota</taxon>
        <taxon>Spirochaetia</taxon>
        <taxon>Leptospirales</taxon>
        <taxon>Leptospiraceae</taxon>
        <taxon>Leptospira</taxon>
    </lineage>
</organism>
<dbReference type="Proteomes" id="UP000001343">
    <property type="component" value="Unassembled WGS sequence"/>
</dbReference>
<evidence type="ECO:0000313" key="2">
    <source>
        <dbReference type="Proteomes" id="UP000001343"/>
    </source>
</evidence>
<dbReference type="RefSeq" id="WP_002745704.1">
    <property type="nucleotide sequence ID" value="NZ_AKWM02000046.1"/>
</dbReference>
<evidence type="ECO:0000313" key="1">
    <source>
        <dbReference type="EMBL" id="EKR99712.1"/>
    </source>
</evidence>
<proteinExistence type="predicted"/>
<reference evidence="1 2" key="1">
    <citation type="journal article" date="2014" name="Int. J. Syst. Evol. Microbiol.">
        <title>Leptospira mayottensis sp. nov., a pathogenic species of the genus Leptospira isolated from humans.</title>
        <authorList>
            <person name="Bourhy P."/>
            <person name="Collet L."/>
            <person name="Brisse S."/>
            <person name="Picardeau M."/>
        </authorList>
    </citation>
    <scope>NUCLEOTIDE SEQUENCE [LARGE SCALE GENOMIC DNA]</scope>
    <source>
        <strain evidence="1 2">200901122</strain>
    </source>
</reference>
<sequence>MGLKILDMKVETNQELTQRLSVYHNDLHAPYEKDLVPFHLILDSILFVRYLLLSTGHSNRFWILQVPRTSLFGKNIRSFE</sequence>
<dbReference type="EMBL" id="AKWM02000046">
    <property type="protein sequence ID" value="EKR99712.1"/>
    <property type="molecule type" value="Genomic_DNA"/>
</dbReference>
<comment type="caution">
    <text evidence="1">The sequence shown here is derived from an EMBL/GenBank/DDBJ whole genome shotgun (WGS) entry which is preliminary data.</text>
</comment>
<gene>
    <name evidence="1" type="ORF">LEP1GSC125_2382</name>
</gene>
<name>A0AA87MP62_9LEPT</name>
<accession>A0AA87MP62</accession>
<protein>
    <submittedName>
        <fullName evidence="1">Uncharacterized protein</fullName>
    </submittedName>
</protein>
<dbReference type="AlphaFoldDB" id="A0AA87MP62"/>